<comment type="caution">
    <text evidence="11">The sequence shown here is derived from an EMBL/GenBank/DDBJ whole genome shotgun (WGS) entry which is preliminary data.</text>
</comment>
<evidence type="ECO:0000313" key="11">
    <source>
        <dbReference type="EMBL" id="MFC4386686.1"/>
    </source>
</evidence>
<sequence length="377" mass="45105">MRAILIDDEPLAIDYLAHQLTKIHTYDIVAKFSNPFEAQEKVSDYHADVLFLDIEMPGINGMELAEILLDENPKLHIVFVTAYNQYAVTAFELNAMDYLLKPATAERLKKTTKRLMERISLNQLSEEETPSQYLFIQLFHTPLVFDGNKTIELKWRTSKAKQLFFYLLHHRDRLVTKDELVEQLWPDFSLEKSYTQLYTTIYHVRSTLKQYVKYIQIKNSKNGYSLVLRDVEIDVDLFERFIREDKEINEQTIQKYEEIMAYCKGEYMFNLDYAWANNEYIRLQYLWVQTKKKMIGWYTKNKAYEKATEHALEIYKRYPLEEEGYFELMKIFAITGKSTLVQKCFEELKEMLEKELELQPSVVVMDWYEEWLESIEV</sequence>
<evidence type="ECO:0000256" key="6">
    <source>
        <dbReference type="ARBA" id="ARBA00023163"/>
    </source>
</evidence>
<comment type="subcellular location">
    <subcellularLocation>
        <location evidence="1">Cytoplasm</location>
    </subcellularLocation>
</comment>
<feature type="domain" description="Response regulatory" evidence="9">
    <location>
        <begin position="2"/>
        <end position="116"/>
    </location>
</feature>
<evidence type="ECO:0000259" key="10">
    <source>
        <dbReference type="PROSITE" id="PS51755"/>
    </source>
</evidence>
<feature type="DNA-binding region" description="OmpR/PhoB-type" evidence="8">
    <location>
        <begin position="125"/>
        <end position="228"/>
    </location>
</feature>
<keyword evidence="7" id="KW-0597">Phosphoprotein</keyword>
<dbReference type="SUPFAM" id="SSF48452">
    <property type="entry name" value="TPR-like"/>
    <property type="match status" value="1"/>
</dbReference>
<dbReference type="Pfam" id="PF00486">
    <property type="entry name" value="Trans_reg_C"/>
    <property type="match status" value="1"/>
</dbReference>
<dbReference type="Pfam" id="PF03704">
    <property type="entry name" value="BTAD"/>
    <property type="match status" value="1"/>
</dbReference>
<dbReference type="PANTHER" id="PTHR35807:SF2">
    <property type="entry name" value="TRANSCRIPTIONAL ACTIVATOR DOMAIN"/>
    <property type="match status" value="1"/>
</dbReference>
<evidence type="ECO:0000256" key="7">
    <source>
        <dbReference type="PROSITE-ProRule" id="PRU00169"/>
    </source>
</evidence>
<dbReference type="PANTHER" id="PTHR35807">
    <property type="entry name" value="TRANSCRIPTIONAL REGULATOR REDD-RELATED"/>
    <property type="match status" value="1"/>
</dbReference>
<keyword evidence="12" id="KW-1185">Reference proteome</keyword>
<evidence type="ECO:0000313" key="12">
    <source>
        <dbReference type="Proteomes" id="UP001595880"/>
    </source>
</evidence>
<protein>
    <submittedName>
        <fullName evidence="11">Response regulator</fullName>
    </submittedName>
</protein>
<dbReference type="InterPro" id="IPR001789">
    <property type="entry name" value="Sig_transdc_resp-reg_receiver"/>
</dbReference>
<dbReference type="InterPro" id="IPR005158">
    <property type="entry name" value="BTAD"/>
</dbReference>
<dbReference type="Gene3D" id="3.40.50.2300">
    <property type="match status" value="1"/>
</dbReference>
<gene>
    <name evidence="11" type="ORF">ACFOZ1_02575</name>
</gene>
<dbReference type="Proteomes" id="UP001595880">
    <property type="component" value="Unassembled WGS sequence"/>
</dbReference>
<evidence type="ECO:0000256" key="5">
    <source>
        <dbReference type="ARBA" id="ARBA00023125"/>
    </source>
</evidence>
<evidence type="ECO:0000256" key="1">
    <source>
        <dbReference type="ARBA" id="ARBA00004496"/>
    </source>
</evidence>
<dbReference type="InterPro" id="IPR051677">
    <property type="entry name" value="AfsR-DnrI-RedD_regulator"/>
</dbReference>
<dbReference type="SMART" id="SM01043">
    <property type="entry name" value="BTAD"/>
    <property type="match status" value="1"/>
</dbReference>
<dbReference type="RefSeq" id="WP_390195522.1">
    <property type="nucleotide sequence ID" value="NZ_JBHSDV010000001.1"/>
</dbReference>
<dbReference type="SUPFAM" id="SSF52172">
    <property type="entry name" value="CheY-like"/>
    <property type="match status" value="1"/>
</dbReference>
<dbReference type="Pfam" id="PF00072">
    <property type="entry name" value="Response_reg"/>
    <property type="match status" value="1"/>
</dbReference>
<evidence type="ECO:0000259" key="9">
    <source>
        <dbReference type="PROSITE" id="PS50110"/>
    </source>
</evidence>
<dbReference type="SUPFAM" id="SSF46894">
    <property type="entry name" value="C-terminal effector domain of the bipartite response regulators"/>
    <property type="match status" value="1"/>
</dbReference>
<proteinExistence type="inferred from homology"/>
<dbReference type="Gene3D" id="1.25.40.10">
    <property type="entry name" value="Tetratricopeptide repeat domain"/>
    <property type="match status" value="1"/>
</dbReference>
<dbReference type="InterPro" id="IPR001867">
    <property type="entry name" value="OmpR/PhoB-type_DNA-bd"/>
</dbReference>
<evidence type="ECO:0000256" key="4">
    <source>
        <dbReference type="ARBA" id="ARBA00023015"/>
    </source>
</evidence>
<organism evidence="11 12">
    <name type="scientific">Gracilibacillus marinus</name>
    <dbReference type="NCBI Taxonomy" id="630535"/>
    <lineage>
        <taxon>Bacteria</taxon>
        <taxon>Bacillati</taxon>
        <taxon>Bacillota</taxon>
        <taxon>Bacilli</taxon>
        <taxon>Bacillales</taxon>
        <taxon>Bacillaceae</taxon>
        <taxon>Gracilibacillus</taxon>
    </lineage>
</organism>
<keyword evidence="5 8" id="KW-0238">DNA-binding</keyword>
<reference evidence="12" key="1">
    <citation type="journal article" date="2019" name="Int. J. Syst. Evol. Microbiol.">
        <title>The Global Catalogue of Microorganisms (GCM) 10K type strain sequencing project: providing services to taxonomists for standard genome sequencing and annotation.</title>
        <authorList>
            <consortium name="The Broad Institute Genomics Platform"/>
            <consortium name="The Broad Institute Genome Sequencing Center for Infectious Disease"/>
            <person name="Wu L."/>
            <person name="Ma J."/>
        </authorList>
    </citation>
    <scope>NUCLEOTIDE SEQUENCE [LARGE SCALE GENOMIC DNA]</scope>
    <source>
        <strain evidence="12">KACC 14058</strain>
    </source>
</reference>
<keyword evidence="3" id="KW-0902">Two-component regulatory system</keyword>
<dbReference type="SMART" id="SM00448">
    <property type="entry name" value="REC"/>
    <property type="match status" value="1"/>
</dbReference>
<evidence type="ECO:0000256" key="2">
    <source>
        <dbReference type="ARBA" id="ARBA00005820"/>
    </source>
</evidence>
<dbReference type="EMBL" id="JBHSDV010000001">
    <property type="protein sequence ID" value="MFC4386686.1"/>
    <property type="molecule type" value="Genomic_DNA"/>
</dbReference>
<feature type="domain" description="OmpR/PhoB-type" evidence="10">
    <location>
        <begin position="125"/>
        <end position="228"/>
    </location>
</feature>
<comment type="similarity">
    <text evidence="2">Belongs to the AfsR/DnrI/RedD regulatory family.</text>
</comment>
<dbReference type="InterPro" id="IPR036388">
    <property type="entry name" value="WH-like_DNA-bd_sf"/>
</dbReference>
<dbReference type="Gene3D" id="1.10.10.10">
    <property type="entry name" value="Winged helix-like DNA-binding domain superfamily/Winged helix DNA-binding domain"/>
    <property type="match status" value="1"/>
</dbReference>
<evidence type="ECO:0000256" key="8">
    <source>
        <dbReference type="PROSITE-ProRule" id="PRU01091"/>
    </source>
</evidence>
<accession>A0ABV8VSF7</accession>
<evidence type="ECO:0000256" key="3">
    <source>
        <dbReference type="ARBA" id="ARBA00023012"/>
    </source>
</evidence>
<name>A0ABV8VSF7_9BACI</name>
<dbReference type="InterPro" id="IPR016032">
    <property type="entry name" value="Sig_transdc_resp-reg_C-effctor"/>
</dbReference>
<keyword evidence="6" id="KW-0804">Transcription</keyword>
<dbReference type="InterPro" id="IPR011990">
    <property type="entry name" value="TPR-like_helical_dom_sf"/>
</dbReference>
<dbReference type="SMART" id="SM00862">
    <property type="entry name" value="Trans_reg_C"/>
    <property type="match status" value="1"/>
</dbReference>
<keyword evidence="4" id="KW-0805">Transcription regulation</keyword>
<dbReference type="PROSITE" id="PS51755">
    <property type="entry name" value="OMPR_PHOB"/>
    <property type="match status" value="1"/>
</dbReference>
<feature type="modified residue" description="4-aspartylphosphate" evidence="7">
    <location>
        <position position="53"/>
    </location>
</feature>
<dbReference type="InterPro" id="IPR011006">
    <property type="entry name" value="CheY-like_superfamily"/>
</dbReference>
<dbReference type="PROSITE" id="PS50110">
    <property type="entry name" value="RESPONSE_REGULATORY"/>
    <property type="match status" value="1"/>
</dbReference>